<comment type="caution">
    <text evidence="1">The sequence shown here is derived from an EMBL/GenBank/DDBJ whole genome shotgun (WGS) entry which is preliminary data.</text>
</comment>
<dbReference type="InterPro" id="IPR045864">
    <property type="entry name" value="aa-tRNA-synth_II/BPL/LPL"/>
</dbReference>
<feature type="non-terminal residue" evidence="1">
    <location>
        <position position="1"/>
    </location>
</feature>
<protein>
    <submittedName>
        <fullName evidence="1">Histidine--tRNA ligase</fullName>
    </submittedName>
</protein>
<feature type="non-terminal residue" evidence="1">
    <location>
        <position position="73"/>
    </location>
</feature>
<keyword evidence="1" id="KW-0436">Ligase</keyword>
<proteinExistence type="predicted"/>
<dbReference type="GO" id="GO:0016874">
    <property type="term" value="F:ligase activity"/>
    <property type="evidence" value="ECO:0007669"/>
    <property type="project" value="UniProtKB-KW"/>
</dbReference>
<sequence length="73" mass="7366">GAYIDGVGLSDEQAGPVLAFLTSKGASTDETLSNLRAAVGNSAMGAEGVDELQQIADLLTAQGYGADRIVIDP</sequence>
<dbReference type="AlphaFoldDB" id="A0A348WHM0"/>
<reference evidence="1 2" key="1">
    <citation type="journal article" date="2018" name="Nat. Biotechnol.">
        <title>A standardized bacterial taxonomy based on genome phylogeny substantially revises the tree of life.</title>
        <authorList>
            <person name="Parks D.H."/>
            <person name="Chuvochina M."/>
            <person name="Waite D.W."/>
            <person name="Rinke C."/>
            <person name="Skarshewski A."/>
            <person name="Chaumeil P.A."/>
            <person name="Hugenholtz P."/>
        </authorList>
    </citation>
    <scope>NUCLEOTIDE SEQUENCE [LARGE SCALE GENOMIC DNA]</scope>
    <source>
        <strain evidence="1">UBA9169</strain>
    </source>
</reference>
<dbReference type="Gene3D" id="3.30.930.10">
    <property type="entry name" value="Bira Bifunctional Protein, Domain 2"/>
    <property type="match status" value="1"/>
</dbReference>
<dbReference type="EMBL" id="DMVW01000186">
    <property type="protein sequence ID" value="HAR54032.1"/>
    <property type="molecule type" value="Genomic_DNA"/>
</dbReference>
<gene>
    <name evidence="1" type="ORF">DCS45_19460</name>
</gene>
<evidence type="ECO:0000313" key="1">
    <source>
        <dbReference type="EMBL" id="HAR54032.1"/>
    </source>
</evidence>
<dbReference type="Proteomes" id="UP000264719">
    <property type="component" value="Unassembled WGS sequence"/>
</dbReference>
<organism evidence="1 2">
    <name type="scientific">Roseovarius nubinhibens</name>
    <dbReference type="NCBI Taxonomy" id="314263"/>
    <lineage>
        <taxon>Bacteria</taxon>
        <taxon>Pseudomonadati</taxon>
        <taxon>Pseudomonadota</taxon>
        <taxon>Alphaproteobacteria</taxon>
        <taxon>Rhodobacterales</taxon>
        <taxon>Roseobacteraceae</taxon>
        <taxon>Roseovarius</taxon>
    </lineage>
</organism>
<evidence type="ECO:0000313" key="2">
    <source>
        <dbReference type="Proteomes" id="UP000264719"/>
    </source>
</evidence>
<accession>A0A348WHM0</accession>
<name>A0A348WHM0_9RHOB</name>